<organism evidence="2 3">
    <name type="scientific">Bradyrhizobium cosmicum</name>
    <dbReference type="NCBI Taxonomy" id="1404864"/>
    <lineage>
        <taxon>Bacteria</taxon>
        <taxon>Pseudomonadati</taxon>
        <taxon>Pseudomonadota</taxon>
        <taxon>Alphaproteobacteria</taxon>
        <taxon>Hyphomicrobiales</taxon>
        <taxon>Nitrobacteraceae</taxon>
        <taxon>Bradyrhizobium</taxon>
    </lineage>
</organism>
<evidence type="ECO:0000256" key="1">
    <source>
        <dbReference type="SAM" id="MobiDB-lite"/>
    </source>
</evidence>
<gene>
    <name evidence="2" type="ORF">S23_00420</name>
</gene>
<keyword evidence="3" id="KW-1185">Reference proteome</keyword>
<protein>
    <submittedName>
        <fullName evidence="2">Uncharacterized protein</fullName>
    </submittedName>
</protein>
<evidence type="ECO:0000313" key="2">
    <source>
        <dbReference type="EMBL" id="BAL73270.1"/>
    </source>
</evidence>
<feature type="region of interest" description="Disordered" evidence="1">
    <location>
        <begin position="50"/>
        <end position="82"/>
    </location>
</feature>
<feature type="compositionally biased region" description="Basic and acidic residues" evidence="1">
    <location>
        <begin position="52"/>
        <end position="62"/>
    </location>
</feature>
<dbReference type="Proteomes" id="UP000007886">
    <property type="component" value="Chromosome"/>
</dbReference>
<dbReference type="EMBL" id="AP012279">
    <property type="protein sequence ID" value="BAL73270.1"/>
    <property type="molecule type" value="Genomic_DNA"/>
</dbReference>
<name>A0AAI8Q9I0_9BRAD</name>
<dbReference type="AlphaFoldDB" id="A0AAI8Q9I0"/>
<sequence>MRDEIDQEIVEQLDEIGTEPCGIVEEQIRDGARDFAATPGITAFDDIVQSGNERRGNGHETQLEQGTPRVRPRSKPPHNQGI</sequence>
<evidence type="ECO:0000313" key="3">
    <source>
        <dbReference type="Proteomes" id="UP000007886"/>
    </source>
</evidence>
<dbReference type="KEGG" id="brs:S23_00420"/>
<proteinExistence type="predicted"/>
<reference evidence="2 3" key="1">
    <citation type="journal article" date="2012" name="Microbes Environ.">
        <title>Complete genome sequence of Bradyrhizobium sp. S23321: insights into symbiosis evolution in soil oligotrophs.</title>
        <authorList>
            <person name="Okubo T."/>
            <person name="Tsukui T."/>
            <person name="Maita H."/>
            <person name="Okamoto S."/>
            <person name="Oshima K."/>
            <person name="Fujisawa T."/>
            <person name="Saito A."/>
            <person name="Futamata H."/>
            <person name="Hattori R."/>
            <person name="Shimomura Y."/>
            <person name="Haruta S."/>
            <person name="Morimoto S."/>
            <person name="Wang Y."/>
            <person name="Sakai Y."/>
            <person name="Hattori M."/>
            <person name="Aizawa S."/>
            <person name="Nagashima K.V.P."/>
            <person name="Masuda S."/>
            <person name="Hattori T."/>
            <person name="Yamashita A."/>
            <person name="Bao Z."/>
            <person name="Hayatsu M."/>
            <person name="Kajiya-Kanegae H."/>
            <person name="Yoshinaga I."/>
            <person name="Sakamoto K."/>
            <person name="Toyota K."/>
            <person name="Nakao M."/>
            <person name="Kohara M."/>
            <person name="Anda M."/>
            <person name="Niwa R."/>
            <person name="Jung-Hwan P."/>
            <person name="Sameshima-Saito R."/>
            <person name="Tokuda S."/>
            <person name="Yamamoto S."/>
            <person name="Yamamoto S."/>
            <person name="Yokoyama T."/>
            <person name="Akutsu T."/>
            <person name="Nakamura Y."/>
            <person name="Nakahira-Yanaka Y."/>
            <person name="Takada Hoshino Y."/>
            <person name="Hirakawa H."/>
            <person name="Mitsui H."/>
            <person name="Terasawa K."/>
            <person name="Itakura M."/>
            <person name="Sato S."/>
            <person name="Ikeda-Ohtsubo W."/>
            <person name="Sakakura N."/>
            <person name="Kaminuma E."/>
            <person name="Minamisawa K."/>
        </authorList>
    </citation>
    <scope>NUCLEOTIDE SEQUENCE [LARGE SCALE GENOMIC DNA]</scope>
    <source>
        <strain evidence="2 3">S23321</strain>
    </source>
</reference>
<accession>A0AAI8Q9I0</accession>